<dbReference type="EnsemblMetazoa" id="Aqu2.1.29617_001">
    <property type="protein sequence ID" value="Aqu2.1.29617_001"/>
    <property type="gene ID" value="Aqu2.1.29617"/>
</dbReference>
<evidence type="ECO:0000313" key="1">
    <source>
        <dbReference type="EnsemblMetazoa" id="Aqu2.1.29617_001"/>
    </source>
</evidence>
<reference evidence="1" key="1">
    <citation type="submission" date="2017-05" db="UniProtKB">
        <authorList>
            <consortium name="EnsemblMetazoa"/>
        </authorList>
    </citation>
    <scope>IDENTIFICATION</scope>
</reference>
<dbReference type="InParanoid" id="A0A1X7UQD9"/>
<accession>A0A1X7UQD9</accession>
<name>A0A1X7UQD9_AMPQE</name>
<organism evidence="1">
    <name type="scientific">Amphimedon queenslandica</name>
    <name type="common">Sponge</name>
    <dbReference type="NCBI Taxonomy" id="400682"/>
    <lineage>
        <taxon>Eukaryota</taxon>
        <taxon>Metazoa</taxon>
        <taxon>Porifera</taxon>
        <taxon>Demospongiae</taxon>
        <taxon>Heteroscleromorpha</taxon>
        <taxon>Haplosclerida</taxon>
        <taxon>Niphatidae</taxon>
        <taxon>Amphimedon</taxon>
    </lineage>
</organism>
<sequence length="87" mass="9951">MEEIPDELVINWDHMEINYIPASNWTIVEEGVNRMKIVGLGDKQLTVVFACSLNGDFLPPQVSHLCWKDSLVLTLSFLSEELARDIY</sequence>
<proteinExistence type="predicted"/>
<dbReference type="AlphaFoldDB" id="A0A1X7UQD9"/>
<protein>
    <submittedName>
        <fullName evidence="1">Uncharacterized protein</fullName>
    </submittedName>
</protein>